<dbReference type="EMBL" id="CP021983">
    <property type="protein sequence ID" value="ASC73328.1"/>
    <property type="molecule type" value="Genomic_DNA"/>
</dbReference>
<proteinExistence type="predicted"/>
<reference evidence="1 2" key="1">
    <citation type="journal article" date="2016" name="Biochim. Biophys. Acta">
        <title>Characterization of red-shifted phycobilisomes isolated from the chlorophyll f-containing cyanobacterium Halomicronema hongdechloris.</title>
        <authorList>
            <person name="Li Y."/>
            <person name="Lin Y."/>
            <person name="Garvey C.J."/>
            <person name="Birch D."/>
            <person name="Corkery R.W."/>
            <person name="Loughlin P.C."/>
            <person name="Scheer H."/>
            <person name="Willows R.D."/>
            <person name="Chen M."/>
        </authorList>
    </citation>
    <scope>NUCLEOTIDE SEQUENCE [LARGE SCALE GENOMIC DNA]</scope>
    <source>
        <strain evidence="1 2">C2206</strain>
    </source>
</reference>
<keyword evidence="2" id="KW-1185">Reference proteome</keyword>
<dbReference type="AlphaFoldDB" id="A0A1Z3HSP9"/>
<sequence>MICSWGLQLAQAYLEEQVVKLVQVDGVVNPIPP</sequence>
<gene>
    <name evidence="1" type="ORF">XM38_042920</name>
</gene>
<dbReference type="Proteomes" id="UP000191901">
    <property type="component" value="Chromosome"/>
</dbReference>
<name>A0A1Z3HSP9_9CYAN</name>
<dbReference type="KEGG" id="hhg:XM38_042920"/>
<evidence type="ECO:0000313" key="1">
    <source>
        <dbReference type="EMBL" id="ASC73328.1"/>
    </source>
</evidence>
<accession>A0A1Z3HSP9</accession>
<protein>
    <submittedName>
        <fullName evidence="1">Uncharacterized protein</fullName>
    </submittedName>
</protein>
<evidence type="ECO:0000313" key="2">
    <source>
        <dbReference type="Proteomes" id="UP000191901"/>
    </source>
</evidence>
<organism evidence="1 2">
    <name type="scientific">Halomicronema hongdechloris C2206</name>
    <dbReference type="NCBI Taxonomy" id="1641165"/>
    <lineage>
        <taxon>Bacteria</taxon>
        <taxon>Bacillati</taxon>
        <taxon>Cyanobacteriota</taxon>
        <taxon>Cyanophyceae</taxon>
        <taxon>Nodosilineales</taxon>
        <taxon>Nodosilineaceae</taxon>
        <taxon>Halomicronema</taxon>
    </lineage>
</organism>